<accession>A0A923MRS6</accession>
<evidence type="ECO:0000259" key="3">
    <source>
        <dbReference type="Pfam" id="PF09835"/>
    </source>
</evidence>
<name>A0A923MRS6_9BURK</name>
<feature type="domain" description="DUF2062" evidence="3">
    <location>
        <begin position="21"/>
        <end position="174"/>
    </location>
</feature>
<evidence type="ECO:0000256" key="1">
    <source>
        <dbReference type="SAM" id="MobiDB-lite"/>
    </source>
</evidence>
<protein>
    <submittedName>
        <fullName evidence="4">DUF2062 domain-containing protein</fullName>
    </submittedName>
</protein>
<evidence type="ECO:0000313" key="5">
    <source>
        <dbReference type="Proteomes" id="UP000608513"/>
    </source>
</evidence>
<proteinExistence type="predicted"/>
<keyword evidence="2" id="KW-0472">Membrane</keyword>
<evidence type="ECO:0000256" key="2">
    <source>
        <dbReference type="SAM" id="Phobius"/>
    </source>
</evidence>
<dbReference type="EMBL" id="JACORT010000007">
    <property type="protein sequence ID" value="MBC5784637.1"/>
    <property type="molecule type" value="Genomic_DNA"/>
</dbReference>
<evidence type="ECO:0000313" key="4">
    <source>
        <dbReference type="EMBL" id="MBC5784637.1"/>
    </source>
</evidence>
<feature type="transmembrane region" description="Helical" evidence="2">
    <location>
        <begin position="146"/>
        <end position="175"/>
    </location>
</feature>
<comment type="caution">
    <text evidence="4">The sequence shown here is derived from an EMBL/GenBank/DDBJ whole genome shotgun (WGS) entry which is preliminary data.</text>
</comment>
<gene>
    <name evidence="4" type="ORF">H8N03_16940</name>
</gene>
<keyword evidence="2" id="KW-1133">Transmembrane helix</keyword>
<dbReference type="PANTHER" id="PTHR40547:SF1">
    <property type="entry name" value="SLL0298 PROTEIN"/>
    <property type="match status" value="1"/>
</dbReference>
<keyword evidence="2" id="KW-0812">Transmembrane</keyword>
<dbReference type="InterPro" id="IPR018639">
    <property type="entry name" value="DUF2062"/>
</dbReference>
<dbReference type="Proteomes" id="UP000608513">
    <property type="component" value="Unassembled WGS sequence"/>
</dbReference>
<feature type="region of interest" description="Disordered" evidence="1">
    <location>
        <begin position="111"/>
        <end position="130"/>
    </location>
</feature>
<dbReference type="PANTHER" id="PTHR40547">
    <property type="entry name" value="SLL0298 PROTEIN"/>
    <property type="match status" value="1"/>
</dbReference>
<feature type="transmembrane region" description="Helical" evidence="2">
    <location>
        <begin position="43"/>
        <end position="69"/>
    </location>
</feature>
<dbReference type="Pfam" id="PF09835">
    <property type="entry name" value="DUF2062"/>
    <property type="match status" value="1"/>
</dbReference>
<dbReference type="AlphaFoldDB" id="A0A923MRS6"/>
<dbReference type="RefSeq" id="WP_187077382.1">
    <property type="nucleotide sequence ID" value="NZ_JACORT010000007.1"/>
</dbReference>
<organism evidence="4 5">
    <name type="scientific">Ramlibacter cellulosilyticus</name>
    <dbReference type="NCBI Taxonomy" id="2764187"/>
    <lineage>
        <taxon>Bacteria</taxon>
        <taxon>Pseudomonadati</taxon>
        <taxon>Pseudomonadota</taxon>
        <taxon>Betaproteobacteria</taxon>
        <taxon>Burkholderiales</taxon>
        <taxon>Comamonadaceae</taxon>
        <taxon>Ramlibacter</taxon>
    </lineage>
</organism>
<keyword evidence="5" id="KW-1185">Reference proteome</keyword>
<reference evidence="4" key="1">
    <citation type="submission" date="2020-08" db="EMBL/GenBank/DDBJ databases">
        <title>Ramlibacter sp. USB13 16S ribosomal RNA gene genome sequencing and assembly.</title>
        <authorList>
            <person name="Kang M."/>
        </authorList>
    </citation>
    <scope>NUCLEOTIDE SEQUENCE</scope>
    <source>
        <strain evidence="4">USB13</strain>
    </source>
</reference>
<sequence>MRDWIRRWTPTEEKLRQQPGLRWLAPLLGRPVLWQLSRRRVALGAAAGVFCGFMIPVAQIAGAALLALLLRANLPVAALSTLVTNPVTFGPIFVLAYRTGSAVLGEPTRPEEAEALARGTEQSSAAPARGGARDWIERAREIGRPIIVGMVIFAVAGSILAWVLVQVGWTVAVLVKRRRRVRRTS</sequence>